<dbReference type="Gene3D" id="3.30.460.10">
    <property type="entry name" value="Beta Polymerase, domain 2"/>
    <property type="match status" value="1"/>
</dbReference>
<dbReference type="RefSeq" id="WP_017710261.1">
    <property type="nucleotide sequence ID" value="NZ_ANJL01000077.1"/>
</dbReference>
<accession>S6UMY9</accession>
<dbReference type="Proteomes" id="UP000015729">
    <property type="component" value="Unassembled WGS sequence"/>
</dbReference>
<comment type="caution">
    <text evidence="1">The sequence shown here is derived from an EMBL/GenBank/DDBJ whole genome shotgun (WGS) entry which is preliminary data.</text>
</comment>
<sequence length="259" mass="29372">MIDIAPSNQAFKKRVIRFFSSVRRASVTNFIGDLSSAGEVLVFGGLLRDIALFGTKNFNSDIDLVVDCSSERLKSFFVSCKYAFNQNKFGGYRLEVGGWSVDVWPIRETWAFNHAGVAYRGHDSLLLTTITNWDAVVFSFKEKKIISGEYYLDSLRLGELDIVLADNPNSASVLMRVIKAVCDKRAKILMPRMLGYLKAELPKWTASQVLHAQEELLGKVYLSATEFYNFRDEVFSLREDLFGSDVLVKGRNFSFAFYE</sequence>
<dbReference type="EMBL" id="AOKG01000826">
    <property type="protein sequence ID" value="EPN57382.1"/>
    <property type="molecule type" value="Genomic_DNA"/>
</dbReference>
<dbReference type="InterPro" id="IPR043519">
    <property type="entry name" value="NT_sf"/>
</dbReference>
<evidence type="ECO:0000313" key="2">
    <source>
        <dbReference type="Proteomes" id="UP000015729"/>
    </source>
</evidence>
<dbReference type="AlphaFoldDB" id="S6UMY9"/>
<protein>
    <recommendedName>
        <fullName evidence="3">Poly A polymerase head domain-containing protein</fullName>
    </recommendedName>
</protein>
<dbReference type="PATRIC" id="fig|1194404.4.peg.2602"/>
<evidence type="ECO:0008006" key="3">
    <source>
        <dbReference type="Google" id="ProtNLM"/>
    </source>
</evidence>
<evidence type="ECO:0000313" key="1">
    <source>
        <dbReference type="EMBL" id="EPN57382.1"/>
    </source>
</evidence>
<gene>
    <name evidence="1" type="ORF">A244_12553</name>
</gene>
<proteinExistence type="predicted"/>
<name>S6UMY9_PSESF</name>
<reference evidence="1 2" key="1">
    <citation type="journal article" date="2013" name="PLoS Pathog.">
        <title>Genomic analysis of the Kiwifruit pathogen Pseudomonas syringae pv. actinidiae provides insight into the origins of an emergent plant disease.</title>
        <authorList>
            <person name="McCann H.C."/>
            <person name="Rikkerink E.H."/>
            <person name="Bertels F."/>
            <person name="Fiers M."/>
            <person name="Lu A."/>
            <person name="Rees-George J."/>
            <person name="Andersen M.T."/>
            <person name="Gleave A.P."/>
            <person name="Haubold B."/>
            <person name="Wohlers M.W."/>
            <person name="Guttman D.S."/>
            <person name="Wang P.W."/>
            <person name="Straub C."/>
            <person name="Vanneste J.L."/>
            <person name="Rainey P.B."/>
            <person name="Templeton M.D."/>
        </authorList>
    </citation>
    <scope>NUCLEOTIDE SEQUENCE [LARGE SCALE GENOMIC DNA]</scope>
    <source>
        <strain evidence="1 2">ICMP 18807</strain>
    </source>
</reference>
<organism evidence="1 2">
    <name type="scientific">Pseudomonas syringae pv. actinidiae ICMP 18807</name>
    <dbReference type="NCBI Taxonomy" id="1194404"/>
    <lineage>
        <taxon>Bacteria</taxon>
        <taxon>Pseudomonadati</taxon>
        <taxon>Pseudomonadota</taxon>
        <taxon>Gammaproteobacteria</taxon>
        <taxon>Pseudomonadales</taxon>
        <taxon>Pseudomonadaceae</taxon>
        <taxon>Pseudomonas</taxon>
        <taxon>Pseudomonas syringae</taxon>
    </lineage>
</organism>